<sequence length="48" mass="5443">VDAIIHFIKHFIGLCGESHPSLLVTGTAFFTGIWVSWKRIIEYIKGLK</sequence>
<dbReference type="EMBL" id="UINC01190290">
    <property type="protein sequence ID" value="SVE04375.1"/>
    <property type="molecule type" value="Genomic_DNA"/>
</dbReference>
<accession>A0A383AB20</accession>
<protein>
    <submittedName>
        <fullName evidence="1">Uncharacterized protein</fullName>
    </submittedName>
</protein>
<dbReference type="AlphaFoldDB" id="A0A383AB20"/>
<reference evidence="1" key="1">
    <citation type="submission" date="2018-05" db="EMBL/GenBank/DDBJ databases">
        <authorList>
            <person name="Lanie J.A."/>
            <person name="Ng W.-L."/>
            <person name="Kazmierczak K.M."/>
            <person name="Andrzejewski T.M."/>
            <person name="Davidsen T.M."/>
            <person name="Wayne K.J."/>
            <person name="Tettelin H."/>
            <person name="Glass J.I."/>
            <person name="Rusch D."/>
            <person name="Podicherti R."/>
            <person name="Tsui H.-C.T."/>
            <person name="Winkler M.E."/>
        </authorList>
    </citation>
    <scope>NUCLEOTIDE SEQUENCE</scope>
</reference>
<proteinExistence type="predicted"/>
<feature type="non-terminal residue" evidence="1">
    <location>
        <position position="1"/>
    </location>
</feature>
<organism evidence="1">
    <name type="scientific">marine metagenome</name>
    <dbReference type="NCBI Taxonomy" id="408172"/>
    <lineage>
        <taxon>unclassified sequences</taxon>
        <taxon>metagenomes</taxon>
        <taxon>ecological metagenomes</taxon>
    </lineage>
</organism>
<gene>
    <name evidence="1" type="ORF">METZ01_LOCUS457229</name>
</gene>
<name>A0A383AB20_9ZZZZ</name>
<evidence type="ECO:0000313" key="1">
    <source>
        <dbReference type="EMBL" id="SVE04375.1"/>
    </source>
</evidence>